<dbReference type="AlphaFoldDB" id="A0A075AVD8"/>
<accession>A0A075AVD8</accession>
<reference evidence="4 6" key="1">
    <citation type="journal article" date="2013" name="Curr. Biol.">
        <title>Shared signatures of parasitism and phylogenomics unite Cryptomycota and microsporidia.</title>
        <authorList>
            <person name="James T.Y."/>
            <person name="Pelin A."/>
            <person name="Bonen L."/>
            <person name="Ahrendt S."/>
            <person name="Sain D."/>
            <person name="Corradi N."/>
            <person name="Stajich J.E."/>
        </authorList>
    </citation>
    <scope>NUCLEOTIDE SEQUENCE [LARGE SCALE GENOMIC DNA]</scope>
    <source>
        <strain evidence="4 6">CSF55</strain>
        <strain evidence="4 6">CSF55</strain>
    </source>
</reference>
<dbReference type="InterPro" id="IPR013641">
    <property type="entry name" value="KTI12/PSTK"/>
</dbReference>
<dbReference type="HOGENOM" id="CLU_027147_1_1_1"/>
<name>A0A075AVD8_ROZAC</name>
<keyword evidence="2" id="KW-0067">ATP-binding</keyword>
<reference evidence="5" key="3">
    <citation type="submission" date="2018-08" db="EMBL/GenBank/DDBJ databases">
        <title>Leveraging single-cell genomics to expand the Fungal Tree of Life.</title>
        <authorList>
            <consortium name="DOE Joint Genome Institute"/>
            <person name="Ahrendt S.R."/>
            <person name="Quandt C.A."/>
            <person name="Ciobanu D."/>
            <person name="Clum A."/>
            <person name="Salamov A."/>
            <person name="Andreopoulos B."/>
            <person name="Cheng J.-F."/>
            <person name="Woyke T."/>
            <person name="Pelin A."/>
            <person name="Henrissat B."/>
            <person name="Reynolds N."/>
            <person name="Benny G.L."/>
            <person name="Smith M.E."/>
            <person name="James T.Y."/>
            <person name="Grigoriev I.V."/>
        </authorList>
    </citation>
    <scope>NUCLEOTIDE SEQUENCE</scope>
    <source>
        <strain evidence="5">CSF55</strain>
    </source>
</reference>
<keyword evidence="6" id="KW-1185">Reference proteome</keyword>
<evidence type="ECO:0000313" key="5">
    <source>
        <dbReference type="EMBL" id="RKP20746.1"/>
    </source>
</evidence>
<dbReference type="EMBL" id="KE561145">
    <property type="protein sequence ID" value="EPZ32514.1"/>
    <property type="molecule type" value="Genomic_DNA"/>
</dbReference>
<proteinExistence type="inferred from homology"/>
<dbReference type="OrthoDB" id="9972657at2759"/>
<evidence type="ECO:0000313" key="6">
    <source>
        <dbReference type="Proteomes" id="UP000030755"/>
    </source>
</evidence>
<dbReference type="Proteomes" id="UP000281549">
    <property type="component" value="Unassembled WGS sequence"/>
</dbReference>
<dbReference type="GO" id="GO:0005737">
    <property type="term" value="C:cytoplasm"/>
    <property type="evidence" value="ECO:0007669"/>
    <property type="project" value="EnsemblFungi"/>
</dbReference>
<keyword evidence="1" id="KW-0547">Nucleotide-binding</keyword>
<protein>
    <submittedName>
        <fullName evidence="4 5">Chromatin associated protein KTI12</fullName>
    </submittedName>
</protein>
<dbReference type="InterPro" id="IPR027417">
    <property type="entry name" value="P-loop_NTPase"/>
</dbReference>
<evidence type="ECO:0000256" key="2">
    <source>
        <dbReference type="ARBA" id="ARBA00022840"/>
    </source>
</evidence>
<organism evidence="4 6">
    <name type="scientific">Rozella allomycis (strain CSF55)</name>
    <dbReference type="NCBI Taxonomy" id="988480"/>
    <lineage>
        <taxon>Eukaryota</taxon>
        <taxon>Fungi</taxon>
        <taxon>Fungi incertae sedis</taxon>
        <taxon>Cryptomycota</taxon>
        <taxon>Cryptomycota incertae sedis</taxon>
        <taxon>Rozella</taxon>
    </lineage>
</organism>
<dbReference type="GO" id="GO:0005634">
    <property type="term" value="C:nucleus"/>
    <property type="evidence" value="ECO:0007669"/>
    <property type="project" value="EnsemblFungi"/>
</dbReference>
<dbReference type="STRING" id="988480.A0A075AVD8"/>
<evidence type="ECO:0000313" key="4">
    <source>
        <dbReference type="EMBL" id="EPZ32514.1"/>
    </source>
</evidence>
<dbReference type="GO" id="GO:0002098">
    <property type="term" value="P:tRNA wobble uridine modification"/>
    <property type="evidence" value="ECO:0007669"/>
    <property type="project" value="EnsemblFungi"/>
</dbReference>
<dbReference type="OMA" id="THSRWDK"/>
<comment type="similarity">
    <text evidence="3">Belongs to the KTI12 family.</text>
</comment>
<dbReference type="Pfam" id="PF08433">
    <property type="entry name" value="KTI12"/>
    <property type="match status" value="1"/>
</dbReference>
<dbReference type="EMBL" id="ML005026">
    <property type="protein sequence ID" value="RKP20746.1"/>
    <property type="molecule type" value="Genomic_DNA"/>
</dbReference>
<dbReference type="PANTHER" id="PTHR12435">
    <property type="match status" value="1"/>
</dbReference>
<sequence>MPLVIITGFPKSGKTKRAEQLKKWVLENKGKFVWGQNLDKVVLLNEEFLNINKDLYNNSNDEKKVRGALVGAVERYLNKKTLVICDSMNYIKGIRYQMYCIARSIGTLQCVVHICTSSENCSKFNSIDNTYDNETLKNLISRYEEPNEFNRWDKPLFNVQVDDLDIPCEKIMKCLFEKEAPLPNLSTISVSSIFFIEKKPAMDNVKNIDQTIQKATKTVLERLKDDPLIQKIDIENASIPVLLNGNRVTLIEMKRHQHQFMKLYNHLLTSNMDDQTALNSFVEYLNSQFK</sequence>
<dbReference type="Proteomes" id="UP000030755">
    <property type="component" value="Unassembled WGS sequence"/>
</dbReference>
<dbReference type="SUPFAM" id="SSF52540">
    <property type="entry name" value="P-loop containing nucleoside triphosphate hydrolases"/>
    <property type="match status" value="1"/>
</dbReference>
<evidence type="ECO:0000313" key="7">
    <source>
        <dbReference type="Proteomes" id="UP000281549"/>
    </source>
</evidence>
<reference evidence="7" key="2">
    <citation type="journal article" date="2018" name="Nat. Microbiol.">
        <title>Leveraging single-cell genomics to expand the fungal tree of life.</title>
        <authorList>
            <person name="Ahrendt S.R."/>
            <person name="Quandt C.A."/>
            <person name="Ciobanu D."/>
            <person name="Clum A."/>
            <person name="Salamov A."/>
            <person name="Andreopoulos B."/>
            <person name="Cheng J.F."/>
            <person name="Woyke T."/>
            <person name="Pelin A."/>
            <person name="Henrissat B."/>
            <person name="Reynolds N.K."/>
            <person name="Benny G.L."/>
            <person name="Smith M.E."/>
            <person name="James T.Y."/>
            <person name="Grigoriev I.V."/>
        </authorList>
    </citation>
    <scope>NUCLEOTIDE SEQUENCE [LARGE SCALE GENOMIC DNA]</scope>
    <source>
        <strain evidence="7">CSF55</strain>
    </source>
</reference>
<evidence type="ECO:0000256" key="1">
    <source>
        <dbReference type="ARBA" id="ARBA00022741"/>
    </source>
</evidence>
<dbReference type="GO" id="GO:0006357">
    <property type="term" value="P:regulation of transcription by RNA polymerase II"/>
    <property type="evidence" value="ECO:0007669"/>
    <property type="project" value="EnsemblFungi"/>
</dbReference>
<gene>
    <name evidence="4" type="ORF">O9G_002290</name>
    <name evidence="5" type="ORF">ROZALSC1DRAFT_27797</name>
</gene>
<dbReference type="GO" id="GO:0003682">
    <property type="term" value="F:chromatin binding"/>
    <property type="evidence" value="ECO:0007669"/>
    <property type="project" value="EnsemblFungi"/>
</dbReference>
<evidence type="ECO:0000256" key="3">
    <source>
        <dbReference type="ARBA" id="ARBA00025768"/>
    </source>
</evidence>
<dbReference type="GO" id="GO:0005524">
    <property type="term" value="F:ATP binding"/>
    <property type="evidence" value="ECO:0007669"/>
    <property type="project" value="UniProtKB-KW"/>
</dbReference>
<dbReference type="Gene3D" id="3.40.50.300">
    <property type="entry name" value="P-loop containing nucleotide triphosphate hydrolases"/>
    <property type="match status" value="1"/>
</dbReference>